<evidence type="ECO:0000256" key="1">
    <source>
        <dbReference type="SAM" id="MobiDB-lite"/>
    </source>
</evidence>
<accession>A0A4V1CWA9</accession>
<dbReference type="EMBL" id="CP038462">
    <property type="protein sequence ID" value="QCC76627.1"/>
    <property type="molecule type" value="Genomic_DNA"/>
</dbReference>
<evidence type="ECO:0008006" key="4">
    <source>
        <dbReference type="Google" id="ProtNLM"/>
    </source>
</evidence>
<dbReference type="Proteomes" id="UP000297025">
    <property type="component" value="Chromosome"/>
</dbReference>
<dbReference type="AlphaFoldDB" id="A0A4V1CWA9"/>
<evidence type="ECO:0000313" key="2">
    <source>
        <dbReference type="EMBL" id="QCC76627.1"/>
    </source>
</evidence>
<dbReference type="KEGG" id="ndp:E2C04_04305"/>
<gene>
    <name evidence="2" type="ORF">E2C04_04305</name>
</gene>
<evidence type="ECO:0000313" key="3">
    <source>
        <dbReference type="Proteomes" id="UP000297025"/>
    </source>
</evidence>
<feature type="compositionally biased region" description="Pro residues" evidence="1">
    <location>
        <begin position="65"/>
        <end position="75"/>
    </location>
</feature>
<protein>
    <recommendedName>
        <fullName evidence="4">DUF4245 family protein</fullName>
    </recommendedName>
</protein>
<name>A0A4V1CWA9_9ACTN</name>
<sequence length="75" mass="7913">MTGDFAGEWRSWSDEGGDHALVLDHGETQLMVYGSAPLEDLVELASMLVVADPSVTEPREMGTPVPTPSGSPTPS</sequence>
<dbReference type="RefSeq" id="WP_135831676.1">
    <property type="nucleotide sequence ID" value="NZ_CP038462.1"/>
</dbReference>
<proteinExistence type="predicted"/>
<organism evidence="2 3">
    <name type="scientific">Nocardioides daphniae</name>
    <dbReference type="NCBI Taxonomy" id="402297"/>
    <lineage>
        <taxon>Bacteria</taxon>
        <taxon>Bacillati</taxon>
        <taxon>Actinomycetota</taxon>
        <taxon>Actinomycetes</taxon>
        <taxon>Propionibacteriales</taxon>
        <taxon>Nocardioidaceae</taxon>
        <taxon>Nocardioides</taxon>
    </lineage>
</organism>
<feature type="region of interest" description="Disordered" evidence="1">
    <location>
        <begin position="55"/>
        <end position="75"/>
    </location>
</feature>
<reference evidence="2 3" key="1">
    <citation type="journal article" date="2008" name="Int. J. Syst. Evol. Microbiol.">
        <title>Nocardioides daphniae sp. nov., isolated from Daphnia cucullata (Crustacea: Cladocera).</title>
        <authorList>
            <person name="Toth E.M."/>
            <person name="Keki Z."/>
            <person name="Homonnay Z.G."/>
            <person name="Borsodi A.K."/>
            <person name="Marialigeti K."/>
            <person name="Schumann P."/>
        </authorList>
    </citation>
    <scope>NUCLEOTIDE SEQUENCE [LARGE SCALE GENOMIC DNA]</scope>
    <source>
        <strain evidence="2 3">JCM 16608</strain>
    </source>
</reference>
<dbReference type="OrthoDB" id="3827115at2"/>